<dbReference type="PROSITE" id="PS00108">
    <property type="entry name" value="PROTEIN_KINASE_ST"/>
    <property type="match status" value="1"/>
</dbReference>
<comment type="caution">
    <text evidence="6">The sequence shown here is derived from an EMBL/GenBank/DDBJ whole genome shotgun (WGS) entry which is preliminary data.</text>
</comment>
<dbReference type="SUPFAM" id="SSF56112">
    <property type="entry name" value="Protein kinase-like (PK-like)"/>
    <property type="match status" value="1"/>
</dbReference>
<dbReference type="PANTHER" id="PTHR46008:SF25">
    <property type="entry name" value="PROTEIN KINASE DOMAIN-CONTAINING PROTEIN"/>
    <property type="match status" value="1"/>
</dbReference>
<keyword evidence="3" id="KW-0472">Membrane</keyword>
<dbReference type="CDD" id="cd14066">
    <property type="entry name" value="STKc_IRAK"/>
    <property type="match status" value="1"/>
</dbReference>
<feature type="domain" description="Protein kinase" evidence="5">
    <location>
        <begin position="346"/>
        <end position="637"/>
    </location>
</feature>
<sequence length="642" mass="72058">MEKIVLVILISMVALLSYSRYAIAVQRCGDCGRTLVPYPLSIAPDCGDQRYKIRCTAGTLWFDSLNGSSYMITSINPLMRRIIIRPASLDSKTCISSDFRSQGIQLSDNLPFNISGSNTILLLNCTDAMLHLQPPMDCSATSICHDYIKDSAPTCVSAPLCCTFKTGWFQSTREIKVHGGWCAAYQSFVNLDVKKLAPKKWPESGVEIEWALPQEPVCKIPLDCRDLLYSKCLPDTINLGQKRCFCDAGFKWDPINGLCPNLKCFPGKACKKRKKKTALFAGVALAGGVILLLVVIGILFYSKLHNSRKAQKNLIKERKEMLNAKHSGKSARIFTGKEIIKATNNFSKDNLVGSGGFGEVFKGILDDGTTIATKRAKLGNTKGTDQVLNEVRILCQVNHRSLVRLLGCCVELEQPIMIYEYIPNGTLFDQLHCHHSSKWTPLTWQRRLRIAHQTAEGLAYLHSAAVPPIYHRDVKSSNILLDERLNAKVSDFGLSRLVETSENNDSHIFTCAQGTLGYLDPEYYRNFQLTDKSDVYSFGVVLLEMLTSKKAIDFNREEEDVNLVVYMKKIMDEDRLIDVVDPFIKDNRSKLELEMMKALGSLAAACLDDVRRKNTSNEEKDCVFVCVPFTEILHLFIHENMN</sequence>
<keyword evidence="3" id="KW-1133">Transmembrane helix</keyword>
<evidence type="ECO:0000256" key="3">
    <source>
        <dbReference type="SAM" id="Phobius"/>
    </source>
</evidence>
<feature type="transmembrane region" description="Helical" evidence="3">
    <location>
        <begin position="278"/>
        <end position="301"/>
    </location>
</feature>
<organism evidence="6 7">
    <name type="scientific">Hevea brasiliensis</name>
    <name type="common">Para rubber tree</name>
    <name type="synonym">Siphonia brasiliensis</name>
    <dbReference type="NCBI Taxonomy" id="3981"/>
    <lineage>
        <taxon>Eukaryota</taxon>
        <taxon>Viridiplantae</taxon>
        <taxon>Streptophyta</taxon>
        <taxon>Embryophyta</taxon>
        <taxon>Tracheophyta</taxon>
        <taxon>Spermatophyta</taxon>
        <taxon>Magnoliopsida</taxon>
        <taxon>eudicotyledons</taxon>
        <taxon>Gunneridae</taxon>
        <taxon>Pentapetalae</taxon>
        <taxon>rosids</taxon>
        <taxon>fabids</taxon>
        <taxon>Malpighiales</taxon>
        <taxon>Euphorbiaceae</taxon>
        <taxon>Crotonoideae</taxon>
        <taxon>Micrandreae</taxon>
        <taxon>Hevea</taxon>
    </lineage>
</organism>
<keyword evidence="2" id="KW-0067">ATP-binding</keyword>
<dbReference type="InterPro" id="IPR008271">
    <property type="entry name" value="Ser/Thr_kinase_AS"/>
</dbReference>
<dbReference type="Proteomes" id="UP001174677">
    <property type="component" value="Chromosome 3"/>
</dbReference>
<reference evidence="6" key="1">
    <citation type="journal article" date="2023" name="Plant Biotechnol. J.">
        <title>Chromosome-level wild Hevea brasiliensis genome provides new tools for genomic-assisted breeding and valuable loci to elevate rubber yield.</title>
        <authorList>
            <person name="Cheng H."/>
            <person name="Song X."/>
            <person name="Hu Y."/>
            <person name="Wu T."/>
            <person name="Yang Q."/>
            <person name="An Z."/>
            <person name="Feng S."/>
            <person name="Deng Z."/>
            <person name="Wu W."/>
            <person name="Zeng X."/>
            <person name="Tu M."/>
            <person name="Wang X."/>
            <person name="Huang H."/>
        </authorList>
    </citation>
    <scope>NUCLEOTIDE SEQUENCE</scope>
    <source>
        <strain evidence="6">MT/VB/25A 57/8</strain>
    </source>
</reference>
<proteinExistence type="predicted"/>
<evidence type="ECO:0000313" key="6">
    <source>
        <dbReference type="EMBL" id="KAJ9185256.1"/>
    </source>
</evidence>
<name>A0ABQ9N105_HEVBR</name>
<accession>A0ABQ9N105</accession>
<evidence type="ECO:0000313" key="7">
    <source>
        <dbReference type="Proteomes" id="UP001174677"/>
    </source>
</evidence>
<evidence type="ECO:0000256" key="1">
    <source>
        <dbReference type="ARBA" id="ARBA00022741"/>
    </source>
</evidence>
<dbReference type="InterPro" id="IPR000719">
    <property type="entry name" value="Prot_kinase_dom"/>
</dbReference>
<feature type="signal peptide" evidence="4">
    <location>
        <begin position="1"/>
        <end position="24"/>
    </location>
</feature>
<dbReference type="Pfam" id="PF00069">
    <property type="entry name" value="Pkinase"/>
    <property type="match status" value="1"/>
</dbReference>
<dbReference type="EMBL" id="JARPOI010000003">
    <property type="protein sequence ID" value="KAJ9185256.1"/>
    <property type="molecule type" value="Genomic_DNA"/>
</dbReference>
<keyword evidence="1" id="KW-0547">Nucleotide-binding</keyword>
<keyword evidence="3" id="KW-0812">Transmembrane</keyword>
<dbReference type="Gene3D" id="1.10.510.10">
    <property type="entry name" value="Transferase(Phosphotransferase) domain 1"/>
    <property type="match status" value="1"/>
</dbReference>
<protein>
    <recommendedName>
        <fullName evidence="5">Protein kinase domain-containing protein</fullName>
    </recommendedName>
</protein>
<dbReference type="SMART" id="SM00220">
    <property type="entry name" value="S_TKc"/>
    <property type="match status" value="1"/>
</dbReference>
<dbReference type="Gene3D" id="3.30.200.20">
    <property type="entry name" value="Phosphorylase Kinase, domain 1"/>
    <property type="match status" value="1"/>
</dbReference>
<keyword evidence="4" id="KW-0732">Signal</keyword>
<dbReference type="PANTHER" id="PTHR46008">
    <property type="entry name" value="LEAF RUST 10 DISEASE-RESISTANCE LOCUS RECEPTOR-LIKE PROTEIN KINASE-LIKE 1.4"/>
    <property type="match status" value="1"/>
</dbReference>
<gene>
    <name evidence="6" type="ORF">P3X46_004911</name>
</gene>
<evidence type="ECO:0000256" key="2">
    <source>
        <dbReference type="ARBA" id="ARBA00022840"/>
    </source>
</evidence>
<feature type="chain" id="PRO_5046577892" description="Protein kinase domain-containing protein" evidence="4">
    <location>
        <begin position="25"/>
        <end position="642"/>
    </location>
</feature>
<evidence type="ECO:0000259" key="5">
    <source>
        <dbReference type="PROSITE" id="PS50011"/>
    </source>
</evidence>
<evidence type="ECO:0000256" key="4">
    <source>
        <dbReference type="SAM" id="SignalP"/>
    </source>
</evidence>
<dbReference type="InterPro" id="IPR011009">
    <property type="entry name" value="Kinase-like_dom_sf"/>
</dbReference>
<dbReference type="PROSITE" id="PS50011">
    <property type="entry name" value="PROTEIN_KINASE_DOM"/>
    <property type="match status" value="1"/>
</dbReference>
<keyword evidence="7" id="KW-1185">Reference proteome</keyword>